<dbReference type="RefSeq" id="WP_151902843.1">
    <property type="nucleotide sequence ID" value="NZ_CP045032.1"/>
</dbReference>
<feature type="transmembrane region" description="Helical" evidence="1">
    <location>
        <begin position="181"/>
        <end position="199"/>
    </location>
</feature>
<feature type="transmembrane region" description="Helical" evidence="1">
    <location>
        <begin position="101"/>
        <end position="120"/>
    </location>
</feature>
<organism evidence="4 5">
    <name type="scientific">Corynebacterium urogenitale</name>
    <dbReference type="NCBI Taxonomy" id="2487892"/>
    <lineage>
        <taxon>Bacteria</taxon>
        <taxon>Bacillati</taxon>
        <taxon>Actinomycetota</taxon>
        <taxon>Actinomycetes</taxon>
        <taxon>Mycobacteriales</taxon>
        <taxon>Corynebacteriaceae</taxon>
        <taxon>Corynebacterium</taxon>
    </lineage>
</organism>
<accession>A0A5J6ZAX7</accession>
<feature type="domain" description="Alpha/beta-hydrolase catalytic" evidence="2">
    <location>
        <begin position="272"/>
        <end position="553"/>
    </location>
</feature>
<dbReference type="InterPro" id="IPR027787">
    <property type="entry name" value="Alpha/beta-hydrolase_catalytic"/>
</dbReference>
<evidence type="ECO:0008006" key="6">
    <source>
        <dbReference type="Google" id="ProtNLM"/>
    </source>
</evidence>
<name>A0A5J6ZAX7_9CORY</name>
<dbReference type="Pfam" id="PF10081">
    <property type="entry name" value="Abhydrolase_9"/>
    <property type="match status" value="1"/>
</dbReference>
<keyword evidence="5" id="KW-1185">Reference proteome</keyword>
<evidence type="ECO:0000259" key="2">
    <source>
        <dbReference type="Pfam" id="PF10081"/>
    </source>
</evidence>
<feature type="transmembrane region" description="Helical" evidence="1">
    <location>
        <begin position="140"/>
        <end position="160"/>
    </location>
</feature>
<dbReference type="EMBL" id="CP045032">
    <property type="protein sequence ID" value="QFQ02489.1"/>
    <property type="molecule type" value="Genomic_DNA"/>
</dbReference>
<feature type="transmembrane region" description="Helical" evidence="1">
    <location>
        <begin position="20"/>
        <end position="43"/>
    </location>
</feature>
<proteinExistence type="predicted"/>
<dbReference type="OrthoDB" id="4397445at2"/>
<reference evidence="5" key="1">
    <citation type="submission" date="2019-10" db="EMBL/GenBank/DDBJ databases">
        <title>Complete genome sequence of Corynebacterium urogenitalis DSM 108747, isolated from the genital tract of a cow.</title>
        <authorList>
            <person name="Ruckert C."/>
            <person name="Ballas P."/>
            <person name="Wagener K."/>
            <person name="Drillich M."/>
            <person name="Kaempfer P."/>
            <person name="Busse H.-J."/>
            <person name="Ehling-Schulz M."/>
        </authorList>
    </citation>
    <scope>NUCLEOTIDE SEQUENCE [LARGE SCALE GENOMIC DNA]</scope>
    <source>
        <strain evidence="5">LMM 1652</strain>
    </source>
</reference>
<protein>
    <recommendedName>
        <fullName evidence="6">Alpha/beta-hydrolase family protein</fullName>
    </recommendedName>
</protein>
<keyword evidence="1" id="KW-1133">Transmembrane helix</keyword>
<sequence length="575" mass="63760">MNKATQVSPALEKRITHAKIFARLHLWGIVGSMIMFVLALTPSLLPRTWFYQGIISGWAAGFGYLIGIALHWFYRRFIRGLRPWLHASNWSIRQQKWARRILITLGTVWVLVMVGFSYSWQLTLAHAAGTKTWTWWQVAAIPVVAFAMFFLVIGIFRFLNWSANRLFDATPQFIKPRARSVLAWVIVLMLAVWFFHNAVPGAIVGVGERVFSAQNRDPDPAVTAPIQPERSGSPDSAVDFDGVGFYGSRFVAGGATAEELTAATGKKAKEPIRVYAGLGNALDPQERAQLLIDELERTNAKDRKALLFMMTTGTGWVSAYATQSFELLYGGDTAIAAGQYSAMPSALHFLAGGEQVQAANSDLLSPLINWWNELPEGDRPKLYLYGESLGSTGVEASFSGLRDVANSVDGILLTGSPHFNPLRSQFVERRDPGTTETNPVYGDGLMVRFASDAEQVRPWVTKDDEDWAAQRLLYIHHPSDPVSWWSFKMAFQEPDWLSEPLPGGQERAMTWMPLVSFLQVTADLPVAANVPDGYGHNYGDSVLVGFAAIGGLQLSDAELKRYEDILSKLRGDTPK</sequence>
<dbReference type="KEGG" id="cuo:CUROG_05630"/>
<keyword evidence="1" id="KW-0472">Membrane</keyword>
<dbReference type="InterPro" id="IPR027788">
    <property type="entry name" value="Alpha/beta-hydrolase_N_dom"/>
</dbReference>
<keyword evidence="1" id="KW-0812">Transmembrane</keyword>
<dbReference type="Pfam" id="PF15420">
    <property type="entry name" value="Abhydrolase_9_N"/>
    <property type="match status" value="1"/>
</dbReference>
<feature type="transmembrane region" description="Helical" evidence="1">
    <location>
        <begin position="49"/>
        <end position="74"/>
    </location>
</feature>
<evidence type="ECO:0000313" key="5">
    <source>
        <dbReference type="Proteomes" id="UP000326711"/>
    </source>
</evidence>
<dbReference type="AlphaFoldDB" id="A0A5J6ZAX7"/>
<gene>
    <name evidence="4" type="ORF">CUROG_05630</name>
</gene>
<evidence type="ECO:0000256" key="1">
    <source>
        <dbReference type="SAM" id="Phobius"/>
    </source>
</evidence>
<feature type="domain" description="Alpha/beta-hydrolase N-terminal" evidence="3">
    <location>
        <begin position="40"/>
        <end position="254"/>
    </location>
</feature>
<evidence type="ECO:0000259" key="3">
    <source>
        <dbReference type="Pfam" id="PF15420"/>
    </source>
</evidence>
<dbReference type="Proteomes" id="UP000326711">
    <property type="component" value="Chromosome"/>
</dbReference>
<evidence type="ECO:0000313" key="4">
    <source>
        <dbReference type="EMBL" id="QFQ02489.1"/>
    </source>
</evidence>